<accession>A0A1N7JVU9</accession>
<dbReference type="PANTHER" id="PTHR23407:SF1">
    <property type="entry name" value="5-FORMYLTETRAHYDROFOLATE CYCLO-LIGASE"/>
    <property type="match status" value="1"/>
</dbReference>
<dbReference type="InterPro" id="IPR002698">
    <property type="entry name" value="FTHF_cligase"/>
</dbReference>
<gene>
    <name evidence="6" type="ORF">SAMN05421774_10179</name>
</gene>
<sequence length="184" mass="19403">MNAGAAAKAVVRDVALAARAVAHAAGQGAASDHLRAALAPWHGKVLAGYMPMRSEIDPLPAMADWAGPVCVPVVVERAAPLRFRRWTPEARMVPGNFGALIPESGDWLVPEVLIVPLVAFDRRGGRLGYGGGFYDRTLQALRAHGPVAAIGFAFAAQEVPDVPTEPTDQPLDLIVTEAGRIAFP</sequence>
<dbReference type="GO" id="GO:0030272">
    <property type="term" value="F:5-formyltetrahydrofolate cyclo-ligase activity"/>
    <property type="evidence" value="ECO:0007669"/>
    <property type="project" value="UniProtKB-EC"/>
</dbReference>
<feature type="binding site" evidence="4">
    <location>
        <begin position="8"/>
        <end position="12"/>
    </location>
    <ligand>
        <name>ATP</name>
        <dbReference type="ChEBI" id="CHEBI:30616"/>
    </ligand>
</feature>
<feature type="binding site" evidence="4">
    <location>
        <position position="50"/>
    </location>
    <ligand>
        <name>substrate</name>
    </ligand>
</feature>
<evidence type="ECO:0000313" key="6">
    <source>
        <dbReference type="EMBL" id="SIS53411.1"/>
    </source>
</evidence>
<name>A0A1N7JVU9_9RHOB</name>
<dbReference type="Gene3D" id="3.40.50.10420">
    <property type="entry name" value="NagB/RpiA/CoA transferase-like"/>
    <property type="match status" value="1"/>
</dbReference>
<dbReference type="EMBL" id="FTOT01000001">
    <property type="protein sequence ID" value="SIS53411.1"/>
    <property type="molecule type" value="Genomic_DNA"/>
</dbReference>
<dbReference type="InterPro" id="IPR037171">
    <property type="entry name" value="NagB/RpiA_transferase-like"/>
</dbReference>
<dbReference type="NCBIfam" id="TIGR02727">
    <property type="entry name" value="MTHFS_bact"/>
    <property type="match status" value="1"/>
</dbReference>
<reference evidence="6 7" key="1">
    <citation type="submission" date="2017-01" db="EMBL/GenBank/DDBJ databases">
        <authorList>
            <person name="Mah S.A."/>
            <person name="Swanson W.J."/>
            <person name="Moy G.W."/>
            <person name="Vacquier V.D."/>
        </authorList>
    </citation>
    <scope>NUCLEOTIDE SEQUENCE [LARGE SCALE GENOMIC DNA]</scope>
    <source>
        <strain evidence="6 7">DSM 26375</strain>
    </source>
</reference>
<evidence type="ECO:0000256" key="4">
    <source>
        <dbReference type="PIRSR" id="PIRSR006806-1"/>
    </source>
</evidence>
<keyword evidence="5" id="KW-0479">Metal-binding</keyword>
<protein>
    <recommendedName>
        <fullName evidence="5">5-formyltetrahydrofolate cyclo-ligase</fullName>
        <ecNumber evidence="5">6.3.3.2</ecNumber>
    </recommendedName>
</protein>
<keyword evidence="3 4" id="KW-0067">ATP-binding</keyword>
<evidence type="ECO:0000256" key="1">
    <source>
        <dbReference type="ARBA" id="ARBA00010638"/>
    </source>
</evidence>
<dbReference type="Pfam" id="PF01812">
    <property type="entry name" value="5-FTHF_cyc-lig"/>
    <property type="match status" value="1"/>
</dbReference>
<dbReference type="AlphaFoldDB" id="A0A1N7JVU9"/>
<evidence type="ECO:0000313" key="7">
    <source>
        <dbReference type="Proteomes" id="UP000186141"/>
    </source>
</evidence>
<keyword evidence="6" id="KW-0436">Ligase</keyword>
<comment type="similarity">
    <text evidence="1 5">Belongs to the 5-formyltetrahydrofolate cyclo-ligase family.</text>
</comment>
<dbReference type="GO" id="GO:0046872">
    <property type="term" value="F:metal ion binding"/>
    <property type="evidence" value="ECO:0007669"/>
    <property type="project" value="UniProtKB-KW"/>
</dbReference>
<dbReference type="GO" id="GO:0035999">
    <property type="term" value="P:tetrahydrofolate interconversion"/>
    <property type="evidence" value="ECO:0007669"/>
    <property type="project" value="TreeGrafter"/>
</dbReference>
<dbReference type="EC" id="6.3.3.2" evidence="5"/>
<dbReference type="GO" id="GO:0009396">
    <property type="term" value="P:folic acid-containing compound biosynthetic process"/>
    <property type="evidence" value="ECO:0007669"/>
    <property type="project" value="TreeGrafter"/>
</dbReference>
<dbReference type="SUPFAM" id="SSF100950">
    <property type="entry name" value="NagB/RpiA/CoA transferase-like"/>
    <property type="match status" value="1"/>
</dbReference>
<keyword evidence="7" id="KW-1185">Reference proteome</keyword>
<evidence type="ECO:0000256" key="2">
    <source>
        <dbReference type="ARBA" id="ARBA00022741"/>
    </source>
</evidence>
<comment type="cofactor">
    <cofactor evidence="5">
        <name>Mg(2+)</name>
        <dbReference type="ChEBI" id="CHEBI:18420"/>
    </cofactor>
</comment>
<keyword evidence="5" id="KW-0460">Magnesium</keyword>
<keyword evidence="2 4" id="KW-0547">Nucleotide-binding</keyword>
<feature type="binding site" evidence="4">
    <location>
        <position position="55"/>
    </location>
    <ligand>
        <name>substrate</name>
    </ligand>
</feature>
<proteinExistence type="inferred from homology"/>
<feature type="binding site" evidence="4">
    <location>
        <begin position="126"/>
        <end position="134"/>
    </location>
    <ligand>
        <name>ATP</name>
        <dbReference type="ChEBI" id="CHEBI:30616"/>
    </ligand>
</feature>
<dbReference type="PANTHER" id="PTHR23407">
    <property type="entry name" value="ATPASE INHIBITOR/5-FORMYLTETRAHYDROFOLATE CYCLO-LIGASE"/>
    <property type="match status" value="1"/>
</dbReference>
<organism evidence="6 7">
    <name type="scientific">Gemmobacter megaterium</name>
    <dbReference type="NCBI Taxonomy" id="1086013"/>
    <lineage>
        <taxon>Bacteria</taxon>
        <taxon>Pseudomonadati</taxon>
        <taxon>Pseudomonadota</taxon>
        <taxon>Alphaproteobacteria</taxon>
        <taxon>Rhodobacterales</taxon>
        <taxon>Paracoccaceae</taxon>
        <taxon>Gemmobacter</taxon>
    </lineage>
</organism>
<dbReference type="PIRSF" id="PIRSF006806">
    <property type="entry name" value="FTHF_cligase"/>
    <property type="match status" value="1"/>
</dbReference>
<comment type="catalytic activity">
    <reaction evidence="5">
        <text>(6S)-5-formyl-5,6,7,8-tetrahydrofolate + ATP = (6R)-5,10-methenyltetrahydrofolate + ADP + phosphate</text>
        <dbReference type="Rhea" id="RHEA:10488"/>
        <dbReference type="ChEBI" id="CHEBI:30616"/>
        <dbReference type="ChEBI" id="CHEBI:43474"/>
        <dbReference type="ChEBI" id="CHEBI:57455"/>
        <dbReference type="ChEBI" id="CHEBI:57457"/>
        <dbReference type="ChEBI" id="CHEBI:456216"/>
        <dbReference type="EC" id="6.3.3.2"/>
    </reaction>
</comment>
<dbReference type="OrthoDB" id="9801938at2"/>
<evidence type="ECO:0000256" key="5">
    <source>
        <dbReference type="RuleBase" id="RU361279"/>
    </source>
</evidence>
<dbReference type="STRING" id="1086013.SAMN05421774_10179"/>
<evidence type="ECO:0000256" key="3">
    <source>
        <dbReference type="ARBA" id="ARBA00022840"/>
    </source>
</evidence>
<dbReference type="GO" id="GO:0005524">
    <property type="term" value="F:ATP binding"/>
    <property type="evidence" value="ECO:0007669"/>
    <property type="project" value="UniProtKB-KW"/>
</dbReference>
<dbReference type="Proteomes" id="UP000186141">
    <property type="component" value="Unassembled WGS sequence"/>
</dbReference>
<dbReference type="RefSeq" id="WP_076527616.1">
    <property type="nucleotide sequence ID" value="NZ_BMEH01000001.1"/>
</dbReference>
<dbReference type="InterPro" id="IPR024185">
    <property type="entry name" value="FTHF_cligase-like_sf"/>
</dbReference>